<name>I3SDB8_LOTJA</name>
<organism evidence="1">
    <name type="scientific">Lotus japonicus</name>
    <name type="common">Lotus corniculatus var. japonicus</name>
    <dbReference type="NCBI Taxonomy" id="34305"/>
    <lineage>
        <taxon>Eukaryota</taxon>
        <taxon>Viridiplantae</taxon>
        <taxon>Streptophyta</taxon>
        <taxon>Embryophyta</taxon>
        <taxon>Tracheophyta</taxon>
        <taxon>Spermatophyta</taxon>
        <taxon>Magnoliopsida</taxon>
        <taxon>eudicotyledons</taxon>
        <taxon>Gunneridae</taxon>
        <taxon>Pentapetalae</taxon>
        <taxon>rosids</taxon>
        <taxon>fabids</taxon>
        <taxon>Fabales</taxon>
        <taxon>Fabaceae</taxon>
        <taxon>Papilionoideae</taxon>
        <taxon>50 kb inversion clade</taxon>
        <taxon>NPAAA clade</taxon>
        <taxon>Hologalegina</taxon>
        <taxon>robinioid clade</taxon>
        <taxon>Loteae</taxon>
        <taxon>Lotus</taxon>
    </lineage>
</organism>
<dbReference type="AlphaFoldDB" id="I3SDB8"/>
<proteinExistence type="evidence at transcript level"/>
<protein>
    <submittedName>
        <fullName evidence="1">Uncharacterized protein</fullName>
    </submittedName>
</protein>
<evidence type="ECO:0000313" key="1">
    <source>
        <dbReference type="EMBL" id="AFK38260.1"/>
    </source>
</evidence>
<dbReference type="EMBL" id="BT138465">
    <property type="protein sequence ID" value="AFK38260.1"/>
    <property type="molecule type" value="mRNA"/>
</dbReference>
<accession>I3SDB8</accession>
<sequence length="30" mass="3316">MKVKHKQVSMSSSLELVLAPPCSFPLLLMT</sequence>
<reference evidence="1" key="1">
    <citation type="submission" date="2012-05" db="EMBL/GenBank/DDBJ databases">
        <authorList>
            <person name="Krishnakumar V."/>
            <person name="Cheung F."/>
            <person name="Xiao Y."/>
            <person name="Chan A."/>
            <person name="Moskal W.A."/>
            <person name="Town C.D."/>
        </authorList>
    </citation>
    <scope>NUCLEOTIDE SEQUENCE</scope>
</reference>